<evidence type="ECO:0008006" key="2">
    <source>
        <dbReference type="Google" id="ProtNLM"/>
    </source>
</evidence>
<protein>
    <recommendedName>
        <fullName evidence="2">DUF1353 domain-containing protein</fullName>
    </recommendedName>
</protein>
<name>A0A6S6SAJ0_9BACT</name>
<dbReference type="AlphaFoldDB" id="A0A6S6SAJ0"/>
<reference evidence="1" key="1">
    <citation type="submission" date="2020-01" db="EMBL/GenBank/DDBJ databases">
        <authorList>
            <person name="Meier V. D."/>
            <person name="Meier V D."/>
        </authorList>
    </citation>
    <scope>NUCLEOTIDE SEQUENCE</scope>
    <source>
        <strain evidence="1">HLG_WM_MAG_12</strain>
    </source>
</reference>
<evidence type="ECO:0000313" key="1">
    <source>
        <dbReference type="EMBL" id="CAA6801589.1"/>
    </source>
</evidence>
<accession>A0A6S6SAJ0</accession>
<proteinExistence type="predicted"/>
<dbReference type="EMBL" id="CACVAW010000005">
    <property type="protein sequence ID" value="CAA6801589.1"/>
    <property type="molecule type" value="Genomic_DNA"/>
</dbReference>
<sequence>MQDIKNLINNWSDKSDIIIQNNKDFYAPSSFWKLSKKEIKSQTNGCGPEGWGWLVPDCFHPYFFCISNICTIHDYMYNKGKNLKDKRIADLIFRKNFEIKLSKGKKWKWLKILRKRRFQVYFKVVKNKSFDLYCDMDSKSC</sequence>
<organism evidence="1">
    <name type="scientific">uncultured Campylobacterales bacterium</name>
    <dbReference type="NCBI Taxonomy" id="352960"/>
    <lineage>
        <taxon>Bacteria</taxon>
        <taxon>Pseudomonadati</taxon>
        <taxon>Campylobacterota</taxon>
        <taxon>Epsilonproteobacteria</taxon>
        <taxon>Campylobacterales</taxon>
        <taxon>environmental samples</taxon>
    </lineage>
</organism>
<gene>
    <name evidence="1" type="ORF">HELGO_WM11079</name>
</gene>